<dbReference type="RefSeq" id="WP_317487477.1">
    <property type="nucleotide sequence ID" value="NZ_CP136051.1"/>
</dbReference>
<keyword evidence="2" id="KW-0413">Isomerase</keyword>
<dbReference type="InterPro" id="IPR013022">
    <property type="entry name" value="Xyl_isomerase-like_TIM-brl"/>
</dbReference>
<dbReference type="Pfam" id="PF01261">
    <property type="entry name" value="AP_endonuc_2"/>
    <property type="match status" value="1"/>
</dbReference>
<evidence type="ECO:0000313" key="2">
    <source>
        <dbReference type="EMBL" id="WOK04676.1"/>
    </source>
</evidence>
<dbReference type="PANTHER" id="PTHR12110">
    <property type="entry name" value="HYDROXYPYRUVATE ISOMERASE"/>
    <property type="match status" value="1"/>
</dbReference>
<proteinExistence type="predicted"/>
<dbReference type="EMBL" id="CP136051">
    <property type="protein sequence ID" value="WOK04676.1"/>
    <property type="molecule type" value="Genomic_DNA"/>
</dbReference>
<evidence type="ECO:0000313" key="3">
    <source>
        <dbReference type="Proteomes" id="UP001302349"/>
    </source>
</evidence>
<feature type="domain" description="Xylose isomerase-like TIM barrel" evidence="1">
    <location>
        <begin position="75"/>
        <end position="281"/>
    </location>
</feature>
<dbReference type="PROSITE" id="PS51318">
    <property type="entry name" value="TAT"/>
    <property type="match status" value="1"/>
</dbReference>
<dbReference type="InterPro" id="IPR019546">
    <property type="entry name" value="TAT_signal_bac_arc"/>
</dbReference>
<name>A0ABZ0IJF4_9BACT</name>
<reference evidence="2 3" key="1">
    <citation type="journal article" date="2023" name="Microbiol. Resour. Announc.">
        <title>Complete Genome Sequence of Imperialibacter roseus strain P4T.</title>
        <authorList>
            <person name="Tizabi D.R."/>
            <person name="Bachvaroff T."/>
            <person name="Hill R.T."/>
        </authorList>
    </citation>
    <scope>NUCLEOTIDE SEQUENCE [LARGE SCALE GENOMIC DNA]</scope>
    <source>
        <strain evidence="2 3">P4T</strain>
    </source>
</reference>
<keyword evidence="3" id="KW-1185">Reference proteome</keyword>
<dbReference type="Gene3D" id="3.20.20.150">
    <property type="entry name" value="Divalent-metal-dependent TIM barrel enzymes"/>
    <property type="match status" value="1"/>
</dbReference>
<dbReference type="Proteomes" id="UP001302349">
    <property type="component" value="Chromosome"/>
</dbReference>
<accession>A0ABZ0IJF4</accession>
<gene>
    <name evidence="2" type="ORF">RT717_16470</name>
</gene>
<dbReference type="PANTHER" id="PTHR12110:SF41">
    <property type="entry name" value="INOSOSE DEHYDRATASE"/>
    <property type="match status" value="1"/>
</dbReference>
<organism evidence="2 3">
    <name type="scientific">Imperialibacter roseus</name>
    <dbReference type="NCBI Taxonomy" id="1324217"/>
    <lineage>
        <taxon>Bacteria</taxon>
        <taxon>Pseudomonadati</taxon>
        <taxon>Bacteroidota</taxon>
        <taxon>Cytophagia</taxon>
        <taxon>Cytophagales</taxon>
        <taxon>Flammeovirgaceae</taxon>
        <taxon>Imperialibacter</taxon>
    </lineage>
</organism>
<dbReference type="NCBIfam" id="TIGR01409">
    <property type="entry name" value="TAT_signal_seq"/>
    <property type="match status" value="1"/>
</dbReference>
<dbReference type="SUPFAM" id="SSF51658">
    <property type="entry name" value="Xylose isomerase-like"/>
    <property type="match status" value="1"/>
</dbReference>
<evidence type="ECO:0000259" key="1">
    <source>
        <dbReference type="Pfam" id="PF01261"/>
    </source>
</evidence>
<dbReference type="InterPro" id="IPR006311">
    <property type="entry name" value="TAT_signal"/>
</dbReference>
<sequence length="329" mass="36367">MNNNKSFAVSRRSFLQKAGLTGLALPLAGHQLFSNNTTPLSSPAPFISTNTIRMHKVAVFSKALQWTELNQMADMVAESGIDGLDLTVRPGGHVEPERVKDDLPKIAEAMKKVGKEIVMMTTAIGGADEPYTKDILTTAGQLGIGFYRMNWYSYDKLQSIDDNLQAFVKRMAALAEMNKANNIKAGYQNHAGTGFGSPVWDLVQVLRQVNSPWVGSQYDIRHAVVEGANSWPLGFDQVQPFINTIVMKDFYWSKNNDKWSVTNVPLGKGMVDFKAYKDKVATLSPVLPITIHQEYDLGGAEHGNRKANITEAQMLAAMKKDLAFVKNNI</sequence>
<dbReference type="InterPro" id="IPR050312">
    <property type="entry name" value="IolE/XylAMocC-like"/>
</dbReference>
<dbReference type="GO" id="GO:0016853">
    <property type="term" value="F:isomerase activity"/>
    <property type="evidence" value="ECO:0007669"/>
    <property type="project" value="UniProtKB-KW"/>
</dbReference>
<protein>
    <submittedName>
        <fullName evidence="2">Sugar phosphate isomerase/epimerase family protein</fullName>
    </submittedName>
</protein>
<dbReference type="InterPro" id="IPR036237">
    <property type="entry name" value="Xyl_isomerase-like_sf"/>
</dbReference>